<dbReference type="GO" id="GO:0005829">
    <property type="term" value="C:cytosol"/>
    <property type="evidence" value="ECO:0007669"/>
    <property type="project" value="TreeGrafter"/>
</dbReference>
<dbReference type="Pfam" id="PF00627">
    <property type="entry name" value="UBA"/>
    <property type="match status" value="2"/>
</dbReference>
<dbReference type="InterPro" id="IPR029071">
    <property type="entry name" value="Ubiquitin-like_domsf"/>
</dbReference>
<dbReference type="PRINTS" id="PR01839">
    <property type="entry name" value="RAD23PROTEIN"/>
</dbReference>
<keyword evidence="1" id="KW-0963">Cytoplasm</keyword>
<dbReference type="SUPFAM" id="SSF46934">
    <property type="entry name" value="UBA-like"/>
    <property type="match status" value="2"/>
</dbReference>
<dbReference type="GO" id="GO:0003684">
    <property type="term" value="F:damaged DNA binding"/>
    <property type="evidence" value="ECO:0007669"/>
    <property type="project" value="UniProtKB-UniRule"/>
</dbReference>
<dbReference type="InterPro" id="IPR004806">
    <property type="entry name" value="Rad23"/>
</dbReference>
<comment type="subcellular location">
    <subcellularLocation>
        <location evidence="1">Nucleus</location>
    </subcellularLocation>
    <subcellularLocation>
        <location evidence="1">Cytoplasm</location>
    </subcellularLocation>
</comment>
<dbReference type="InterPro" id="IPR009060">
    <property type="entry name" value="UBA-like_sf"/>
</dbReference>
<name>A0A3R7LKT7_9TRYP</name>
<keyword evidence="1" id="KW-0227">DNA damage</keyword>
<dbReference type="GO" id="GO:0006289">
    <property type="term" value="P:nucleotide-excision repair"/>
    <property type="evidence" value="ECO:0007669"/>
    <property type="project" value="UniProtKB-UniRule"/>
</dbReference>
<evidence type="ECO:0000259" key="3">
    <source>
        <dbReference type="PROSITE" id="PS50030"/>
    </source>
</evidence>
<feature type="compositionally biased region" description="Pro residues" evidence="2">
    <location>
        <begin position="76"/>
        <end position="91"/>
    </location>
</feature>
<dbReference type="SUPFAM" id="SSF101238">
    <property type="entry name" value="XPC-binding domain"/>
    <property type="match status" value="1"/>
</dbReference>
<dbReference type="FunFam" id="1.10.8.10:FF:000003">
    <property type="entry name" value="UV excision repair protein RAD23 homolog"/>
    <property type="match status" value="1"/>
</dbReference>
<keyword evidence="6" id="KW-1185">Reference proteome</keyword>
<dbReference type="PANTHER" id="PTHR10621">
    <property type="entry name" value="UV EXCISION REPAIR PROTEIN RAD23"/>
    <property type="match status" value="1"/>
</dbReference>
<dbReference type="InterPro" id="IPR036353">
    <property type="entry name" value="XPC-bd_sf"/>
</dbReference>
<evidence type="ECO:0000256" key="1">
    <source>
        <dbReference type="RuleBase" id="RU367049"/>
    </source>
</evidence>
<dbReference type="Pfam" id="PF09280">
    <property type="entry name" value="XPC-binding"/>
    <property type="match status" value="1"/>
</dbReference>
<sequence>MKIILRSLMGKEQVQEVTPDTNVEALKRLLEGEYNMNSLHLCHKGAVVGNAQTMAELGVEENAVFIIAGSKQSKRNPPPKPTASVPPPDTKTPPLAETTSVEEGAKEAAETEPATAGAEATPVEGSVPPPVLEPSSSTAATAASQQGSASHGVDPALIDSIVAMGFDDREQVALALRAAYMNPDRAVEFLCTGIPPSALQRWNEPVITPSEGLGQTSVPTDRLMAHMRQGTSDSPLYNALMAIPQFGEIRAIVQANPESLPTVIQQLHIHHPQVIELIQQDPDEFLRIMGTPGQAELTTGGSGDVGGGAPADPVLIPLREGERVVIERLVELGGGAWTEQDALEAYRACEESEEAAAQLLFSNFFE</sequence>
<dbReference type="Gene3D" id="1.10.8.10">
    <property type="entry name" value="DNA helicase RuvA subunit, C-terminal domain"/>
    <property type="match status" value="2"/>
</dbReference>
<dbReference type="Gene3D" id="1.10.10.540">
    <property type="entry name" value="XPC-binding domain"/>
    <property type="match status" value="1"/>
</dbReference>
<feature type="domain" description="UBA" evidence="3">
    <location>
        <begin position="152"/>
        <end position="193"/>
    </location>
</feature>
<evidence type="ECO:0000256" key="2">
    <source>
        <dbReference type="SAM" id="MobiDB-lite"/>
    </source>
</evidence>
<evidence type="ECO:0000313" key="6">
    <source>
        <dbReference type="Proteomes" id="UP000284403"/>
    </source>
</evidence>
<evidence type="ECO:0000313" key="5">
    <source>
        <dbReference type="EMBL" id="RNF16347.1"/>
    </source>
</evidence>
<feature type="region of interest" description="Disordered" evidence="2">
    <location>
        <begin position="69"/>
        <end position="152"/>
    </location>
</feature>
<keyword evidence="1" id="KW-0539">Nucleus</keyword>
<dbReference type="GO" id="GO:0005654">
    <property type="term" value="C:nucleoplasm"/>
    <property type="evidence" value="ECO:0007669"/>
    <property type="project" value="TreeGrafter"/>
</dbReference>
<feature type="compositionally biased region" description="Low complexity" evidence="2">
    <location>
        <begin position="111"/>
        <end position="126"/>
    </location>
</feature>
<dbReference type="GO" id="GO:0043161">
    <property type="term" value="P:proteasome-mediated ubiquitin-dependent protein catabolic process"/>
    <property type="evidence" value="ECO:0007669"/>
    <property type="project" value="UniProtKB-UniRule"/>
</dbReference>
<dbReference type="InterPro" id="IPR015360">
    <property type="entry name" value="XPC-bd"/>
</dbReference>
<dbReference type="SMART" id="SM00165">
    <property type="entry name" value="UBA"/>
    <property type="match status" value="2"/>
</dbReference>
<dbReference type="PROSITE" id="PS50030">
    <property type="entry name" value="UBA"/>
    <property type="match status" value="2"/>
</dbReference>
<dbReference type="CDD" id="cd14280">
    <property type="entry name" value="UBA1_Rad23_like"/>
    <property type="match status" value="1"/>
</dbReference>
<dbReference type="GeneID" id="40318871"/>
<feature type="compositionally biased region" description="Low complexity" evidence="2">
    <location>
        <begin position="133"/>
        <end position="150"/>
    </location>
</feature>
<dbReference type="RefSeq" id="XP_029227771.1">
    <property type="nucleotide sequence ID" value="XM_029372161.1"/>
</dbReference>
<dbReference type="GO" id="GO:0043130">
    <property type="term" value="F:ubiquitin binding"/>
    <property type="evidence" value="ECO:0007669"/>
    <property type="project" value="UniProtKB-UniRule"/>
</dbReference>
<comment type="caution">
    <text evidence="5">The sequence shown here is derived from an EMBL/GenBank/DDBJ whole genome shotgun (WGS) entry which is preliminary data.</text>
</comment>
<feature type="domain" description="UBA" evidence="3">
    <location>
        <begin position="319"/>
        <end position="363"/>
    </location>
</feature>
<comment type="function">
    <text evidence="1">Multiubiquitin chain receptor involved in modulation of proteasomal degradation. Involved in nucleotide excision repair.</text>
</comment>
<dbReference type="InterPro" id="IPR000626">
    <property type="entry name" value="Ubiquitin-like_dom"/>
</dbReference>
<dbReference type="Proteomes" id="UP000284403">
    <property type="component" value="Unassembled WGS sequence"/>
</dbReference>
<dbReference type="SMART" id="SM00213">
    <property type="entry name" value="UBQ"/>
    <property type="match status" value="1"/>
</dbReference>
<dbReference type="InterPro" id="IPR015940">
    <property type="entry name" value="UBA"/>
</dbReference>
<dbReference type="GO" id="GO:0031593">
    <property type="term" value="F:polyubiquitin modification-dependent protein binding"/>
    <property type="evidence" value="ECO:0007669"/>
    <property type="project" value="UniProtKB-UniRule"/>
</dbReference>
<gene>
    <name evidence="5" type="ORF">Tco025E_05260</name>
</gene>
<dbReference type="SUPFAM" id="SSF54236">
    <property type="entry name" value="Ubiquitin-like"/>
    <property type="match status" value="1"/>
</dbReference>
<dbReference type="PROSITE" id="PS50053">
    <property type="entry name" value="UBIQUITIN_2"/>
    <property type="match status" value="1"/>
</dbReference>
<dbReference type="GO" id="GO:0070628">
    <property type="term" value="F:proteasome binding"/>
    <property type="evidence" value="ECO:0007669"/>
    <property type="project" value="TreeGrafter"/>
</dbReference>
<proteinExistence type="inferred from homology"/>
<comment type="similarity">
    <text evidence="1">Belongs to the RAD23 family.</text>
</comment>
<feature type="domain" description="Ubiquitin-like" evidence="4">
    <location>
        <begin position="1"/>
        <end position="74"/>
    </location>
</feature>
<evidence type="ECO:0000259" key="4">
    <source>
        <dbReference type="PROSITE" id="PS50053"/>
    </source>
</evidence>
<dbReference type="EMBL" id="MKKU01000297">
    <property type="protein sequence ID" value="RNF16347.1"/>
    <property type="molecule type" value="Genomic_DNA"/>
</dbReference>
<keyword evidence="1" id="KW-0234">DNA repair</keyword>
<dbReference type="PANTHER" id="PTHR10621:SF0">
    <property type="entry name" value="UV EXCISION REPAIR PROTEIN RAD23"/>
    <property type="match status" value="1"/>
</dbReference>
<organism evidence="5 6">
    <name type="scientific">Trypanosoma conorhini</name>
    <dbReference type="NCBI Taxonomy" id="83891"/>
    <lineage>
        <taxon>Eukaryota</taxon>
        <taxon>Discoba</taxon>
        <taxon>Euglenozoa</taxon>
        <taxon>Kinetoplastea</taxon>
        <taxon>Metakinetoplastina</taxon>
        <taxon>Trypanosomatida</taxon>
        <taxon>Trypanosomatidae</taxon>
        <taxon>Trypanosoma</taxon>
    </lineage>
</organism>
<reference evidence="5 6" key="1">
    <citation type="journal article" date="2018" name="BMC Genomics">
        <title>Genomic comparison of Trypanosoma conorhini and Trypanosoma rangeli to Trypanosoma cruzi strains of high and low virulence.</title>
        <authorList>
            <person name="Bradwell K.R."/>
            <person name="Koparde V.N."/>
            <person name="Matveyev A.V."/>
            <person name="Serrano M.G."/>
            <person name="Alves J.M."/>
            <person name="Parikh H."/>
            <person name="Huang B."/>
            <person name="Lee V."/>
            <person name="Espinosa-Alvarez O."/>
            <person name="Ortiz P.A."/>
            <person name="Costa-Martins A.G."/>
            <person name="Teixeira M.M."/>
            <person name="Buck G.A."/>
        </authorList>
    </citation>
    <scope>NUCLEOTIDE SEQUENCE [LARGE SCALE GENOMIC DNA]</scope>
    <source>
        <strain evidence="5 6">025E</strain>
    </source>
</reference>
<dbReference type="AlphaFoldDB" id="A0A3R7LKT7"/>
<protein>
    <recommendedName>
        <fullName evidence="1">UV excision repair protein RAD23</fullName>
    </recommendedName>
</protein>
<dbReference type="Gene3D" id="3.10.20.90">
    <property type="entry name" value="Phosphatidylinositol 3-kinase Catalytic Subunit, Chain A, domain 1"/>
    <property type="match status" value="1"/>
</dbReference>
<dbReference type="OrthoDB" id="419317at2759"/>
<accession>A0A3R7LKT7</accession>